<protein>
    <submittedName>
        <fullName evidence="9">Iron compound ABC uptake transporter permease protein</fullName>
    </submittedName>
</protein>
<keyword evidence="10" id="KW-1185">Reference proteome</keyword>
<dbReference type="GO" id="GO:0022857">
    <property type="term" value="F:transmembrane transporter activity"/>
    <property type="evidence" value="ECO:0007669"/>
    <property type="project" value="InterPro"/>
</dbReference>
<dbReference type="Pfam" id="PF01032">
    <property type="entry name" value="FecCD"/>
    <property type="match status" value="1"/>
</dbReference>
<dbReference type="CDD" id="cd06550">
    <property type="entry name" value="TM_ABC_iron-siderophores_like"/>
    <property type="match status" value="1"/>
</dbReference>
<feature type="transmembrane region" description="Helical" evidence="8">
    <location>
        <begin position="181"/>
        <end position="201"/>
    </location>
</feature>
<comment type="similarity">
    <text evidence="2">Belongs to the binding-protein-dependent transport system permease family. FecCD subfamily.</text>
</comment>
<name>A0A1X6WMU8_9ENTE</name>
<dbReference type="PANTHER" id="PTHR30472:SF27">
    <property type="entry name" value="PETROBACTIN IMPORT SYSTEM PERMEASE PROTEIN YCLN"/>
    <property type="match status" value="1"/>
</dbReference>
<evidence type="ECO:0000256" key="8">
    <source>
        <dbReference type="SAM" id="Phobius"/>
    </source>
</evidence>
<keyword evidence="7 8" id="KW-0472">Membrane</keyword>
<keyword evidence="4" id="KW-1003">Cell membrane</keyword>
<sequence length="316" mass="34825">MKKTLPISLLIFFSCLSLFVGVQSISVTHFFNFNELEQLVLWNTRIPRTASLIIAGATSSVCGLIMQHLTQNKFVSPTTAGTMDSARLGMLVAMLFFPSGSILTRSFVAFLFAFGGTFLFLKLIKWIPSKNQIMIPLIGVMFGNVIGSVVTFFAYQFQLIQNMTSWLQGNFATVTKGDYELIYISVPILIVCYFFAYRFTIVGMGEDIATNVGLNYEKTQMLGLLLIAIASSVTLVTIGGLPFIGVIIPNIVSQFYGDQMKQTLFITAVSGSLFLVMCDILSRVLRQPYEVPVSLIVGIVGSVVFIFLLLRGSKKA</sequence>
<comment type="subcellular location">
    <subcellularLocation>
        <location evidence="1">Cell membrane</location>
        <topology evidence="1">Multi-pass membrane protein</topology>
    </subcellularLocation>
</comment>
<keyword evidence="6 8" id="KW-1133">Transmembrane helix</keyword>
<evidence type="ECO:0000256" key="6">
    <source>
        <dbReference type="ARBA" id="ARBA00022989"/>
    </source>
</evidence>
<evidence type="ECO:0000256" key="2">
    <source>
        <dbReference type="ARBA" id="ARBA00007935"/>
    </source>
</evidence>
<reference evidence="10" key="1">
    <citation type="submission" date="2017-02" db="EMBL/GenBank/DDBJ databases">
        <authorList>
            <person name="Dridi B."/>
        </authorList>
    </citation>
    <scope>NUCLEOTIDE SEQUENCE [LARGE SCALE GENOMIC DNA]</scope>
    <source>
        <strain evidence="10">bH819</strain>
    </source>
</reference>
<evidence type="ECO:0000256" key="7">
    <source>
        <dbReference type="ARBA" id="ARBA00023136"/>
    </source>
</evidence>
<dbReference type="AlphaFoldDB" id="A0A1X6WMU8"/>
<keyword evidence="5 8" id="KW-0812">Transmembrane</keyword>
<evidence type="ECO:0000256" key="1">
    <source>
        <dbReference type="ARBA" id="ARBA00004651"/>
    </source>
</evidence>
<dbReference type="PANTHER" id="PTHR30472">
    <property type="entry name" value="FERRIC ENTEROBACTIN TRANSPORT SYSTEM PERMEASE PROTEIN"/>
    <property type="match status" value="1"/>
</dbReference>
<keyword evidence="3" id="KW-0813">Transport</keyword>
<evidence type="ECO:0000313" key="9">
    <source>
        <dbReference type="EMBL" id="SLM85610.1"/>
    </source>
</evidence>
<feature type="transmembrane region" description="Helical" evidence="8">
    <location>
        <begin position="88"/>
        <end position="121"/>
    </location>
</feature>
<dbReference type="GO" id="GO:0005886">
    <property type="term" value="C:plasma membrane"/>
    <property type="evidence" value="ECO:0007669"/>
    <property type="project" value="UniProtKB-SubCell"/>
</dbReference>
<evidence type="ECO:0000256" key="3">
    <source>
        <dbReference type="ARBA" id="ARBA00022448"/>
    </source>
</evidence>
<gene>
    <name evidence="9" type="ORF">FM121_05880</name>
</gene>
<evidence type="ECO:0000256" key="5">
    <source>
        <dbReference type="ARBA" id="ARBA00022692"/>
    </source>
</evidence>
<feature type="transmembrane region" description="Helical" evidence="8">
    <location>
        <begin position="221"/>
        <end position="252"/>
    </location>
</feature>
<feature type="transmembrane region" description="Helical" evidence="8">
    <location>
        <begin position="264"/>
        <end position="285"/>
    </location>
</feature>
<evidence type="ECO:0000256" key="4">
    <source>
        <dbReference type="ARBA" id="ARBA00022475"/>
    </source>
</evidence>
<dbReference type="InterPro" id="IPR000522">
    <property type="entry name" value="ABC_transptr_permease_BtuC"/>
</dbReference>
<dbReference type="Proteomes" id="UP000195918">
    <property type="component" value="Unassembled WGS sequence"/>
</dbReference>
<dbReference type="RefSeq" id="WP_086951241.1">
    <property type="nucleotide sequence ID" value="NZ_FWFD01000008.1"/>
</dbReference>
<accession>A0A1X6WMU8</accession>
<feature type="transmembrane region" description="Helical" evidence="8">
    <location>
        <begin position="291"/>
        <end position="310"/>
    </location>
</feature>
<dbReference type="OrthoDB" id="9811975at2"/>
<proteinExistence type="inferred from homology"/>
<organism evidence="9 10">
    <name type="scientific">Vagococcus fluvialis bH819</name>
    <dbReference type="NCBI Taxonomy" id="1255619"/>
    <lineage>
        <taxon>Bacteria</taxon>
        <taxon>Bacillati</taxon>
        <taxon>Bacillota</taxon>
        <taxon>Bacilli</taxon>
        <taxon>Lactobacillales</taxon>
        <taxon>Enterococcaceae</taxon>
        <taxon>Vagococcus</taxon>
    </lineage>
</organism>
<dbReference type="Gene3D" id="1.10.3470.10">
    <property type="entry name" value="ABC transporter involved in vitamin B12 uptake, BtuC"/>
    <property type="match status" value="1"/>
</dbReference>
<dbReference type="InterPro" id="IPR037294">
    <property type="entry name" value="ABC_BtuC-like"/>
</dbReference>
<dbReference type="SUPFAM" id="SSF81345">
    <property type="entry name" value="ABC transporter involved in vitamin B12 uptake, BtuC"/>
    <property type="match status" value="1"/>
</dbReference>
<dbReference type="PROSITE" id="PS51257">
    <property type="entry name" value="PROKAR_LIPOPROTEIN"/>
    <property type="match status" value="1"/>
</dbReference>
<dbReference type="GO" id="GO:0033214">
    <property type="term" value="P:siderophore-iron import into cell"/>
    <property type="evidence" value="ECO:0007669"/>
    <property type="project" value="TreeGrafter"/>
</dbReference>
<feature type="transmembrane region" description="Helical" evidence="8">
    <location>
        <begin position="133"/>
        <end position="155"/>
    </location>
</feature>
<dbReference type="EMBL" id="FWFD01000008">
    <property type="protein sequence ID" value="SLM85610.1"/>
    <property type="molecule type" value="Genomic_DNA"/>
</dbReference>
<evidence type="ECO:0000313" key="10">
    <source>
        <dbReference type="Proteomes" id="UP000195918"/>
    </source>
</evidence>